<dbReference type="Proteomes" id="UP000321331">
    <property type="component" value="Unassembled WGS sequence"/>
</dbReference>
<proteinExistence type="predicted"/>
<evidence type="ECO:0000313" key="3">
    <source>
        <dbReference type="Proteomes" id="UP000321331"/>
    </source>
</evidence>
<protein>
    <submittedName>
        <fullName evidence="2">Uncharacterized protein</fullName>
    </submittedName>
</protein>
<feature type="region of interest" description="Disordered" evidence="1">
    <location>
        <begin position="1"/>
        <end position="28"/>
    </location>
</feature>
<comment type="caution">
    <text evidence="2">The sequence shown here is derived from an EMBL/GenBank/DDBJ whole genome shotgun (WGS) entry which is preliminary data.</text>
</comment>
<sequence>MSTRSHEITILVPQGGPPQSAQSTLPRPSQRIRGGALQVVQPQSLKLCAKTYEPSIPIDWNRTLMLSLNSTVKVSIPLSKTPSSDQRHRTISSLWVSHSSSMCP</sequence>
<name>A0A5C6SYR3_FUSOC</name>
<evidence type="ECO:0000313" key="2">
    <source>
        <dbReference type="EMBL" id="TXC03546.1"/>
    </source>
</evidence>
<feature type="compositionally biased region" description="Polar residues" evidence="1">
    <location>
        <begin position="17"/>
        <end position="27"/>
    </location>
</feature>
<dbReference type="EMBL" id="VMNF01000007">
    <property type="protein sequence ID" value="TXC03546.1"/>
    <property type="molecule type" value="Genomic_DNA"/>
</dbReference>
<reference evidence="2 3" key="1">
    <citation type="submission" date="2019-07" db="EMBL/GenBank/DDBJ databases">
        <title>The First High-Quality Draft Genome Sequence of the Causal Agent of the Current Panama Disease Epidemic.</title>
        <authorList>
            <person name="Warmington R.J."/>
            <person name="Kay W."/>
            <person name="Jeffries A."/>
            <person name="Bebber D."/>
            <person name="Moore K."/>
            <person name="Studholme D.J."/>
        </authorList>
    </citation>
    <scope>NUCLEOTIDE SEQUENCE [LARGE SCALE GENOMIC DNA]</scope>
    <source>
        <strain evidence="2 3">TR4</strain>
    </source>
</reference>
<organism evidence="2 3">
    <name type="scientific">Fusarium oxysporum f. sp. cubense</name>
    <dbReference type="NCBI Taxonomy" id="61366"/>
    <lineage>
        <taxon>Eukaryota</taxon>
        <taxon>Fungi</taxon>
        <taxon>Dikarya</taxon>
        <taxon>Ascomycota</taxon>
        <taxon>Pezizomycotina</taxon>
        <taxon>Sordariomycetes</taxon>
        <taxon>Hypocreomycetidae</taxon>
        <taxon>Hypocreales</taxon>
        <taxon>Nectriaceae</taxon>
        <taxon>Fusarium</taxon>
        <taxon>Fusarium oxysporum species complex</taxon>
    </lineage>
</organism>
<accession>A0A5C6SYR3</accession>
<dbReference type="AlphaFoldDB" id="A0A5C6SYR3"/>
<gene>
    <name evidence="2" type="ORF">FocTR4_00000027</name>
</gene>
<evidence type="ECO:0000256" key="1">
    <source>
        <dbReference type="SAM" id="MobiDB-lite"/>
    </source>
</evidence>